<organism evidence="1">
    <name type="scientific">Candidatus Kentrum sp. LPFa</name>
    <dbReference type="NCBI Taxonomy" id="2126335"/>
    <lineage>
        <taxon>Bacteria</taxon>
        <taxon>Pseudomonadati</taxon>
        <taxon>Pseudomonadota</taxon>
        <taxon>Gammaproteobacteria</taxon>
        <taxon>Candidatus Kentrum</taxon>
    </lineage>
</organism>
<dbReference type="EMBL" id="CAADFK010000071">
    <property type="protein sequence ID" value="VFK14985.1"/>
    <property type="molecule type" value="Genomic_DNA"/>
</dbReference>
<name>A0A450WD97_9GAMM</name>
<gene>
    <name evidence="1" type="ORF">BECKLPF1236B_GA0070989_10714</name>
</gene>
<reference evidence="1" key="1">
    <citation type="submission" date="2019-02" db="EMBL/GenBank/DDBJ databases">
        <authorList>
            <person name="Gruber-Vodicka R. H."/>
            <person name="Seah K. B. B."/>
        </authorList>
    </citation>
    <scope>NUCLEOTIDE SEQUENCE</scope>
    <source>
        <strain evidence="1">BECK_S313</strain>
    </source>
</reference>
<evidence type="ECO:0000313" key="1">
    <source>
        <dbReference type="EMBL" id="VFK14985.1"/>
    </source>
</evidence>
<protein>
    <submittedName>
        <fullName evidence="1">Uncharacterized protein</fullName>
    </submittedName>
</protein>
<proteinExistence type="predicted"/>
<sequence>MKVIMFRTYRKNKEGELVPHGWEISEDQFHERICAQAGERFFELPKGFYVDLNEHPIEMLNSRRLSILFDNEEEDIESLVWHYTAPGEETLWVADDYGKSFDLEPLPPE</sequence>
<accession>A0A450WD97</accession>
<dbReference type="AlphaFoldDB" id="A0A450WD97"/>